<gene>
    <name evidence="1" type="ORF">Pfra01_000444700</name>
</gene>
<accession>A0A9W6U4U8</accession>
<evidence type="ECO:0000313" key="1">
    <source>
        <dbReference type="EMBL" id="GMF25173.1"/>
    </source>
</evidence>
<comment type="caution">
    <text evidence="1">The sequence shown here is derived from an EMBL/GenBank/DDBJ whole genome shotgun (WGS) entry which is preliminary data.</text>
</comment>
<organism evidence="1 2">
    <name type="scientific">Phytophthora fragariaefolia</name>
    <dbReference type="NCBI Taxonomy" id="1490495"/>
    <lineage>
        <taxon>Eukaryota</taxon>
        <taxon>Sar</taxon>
        <taxon>Stramenopiles</taxon>
        <taxon>Oomycota</taxon>
        <taxon>Peronosporomycetes</taxon>
        <taxon>Peronosporales</taxon>
        <taxon>Peronosporaceae</taxon>
        <taxon>Phytophthora</taxon>
    </lineage>
</organism>
<sequence>MILRLRAASSGGSSPTCSYTFVPVVLAFESSPRQMLFSATNNKIMGQQMGLSSSIHKSSKLTVVAEDTKDSCGHATNQTQRCSLATRHILRIVDDSMVFQKLGIHTLLKLAEPHEAKALVG</sequence>
<protein>
    <submittedName>
        <fullName evidence="1">Unnamed protein product</fullName>
    </submittedName>
</protein>
<keyword evidence="2" id="KW-1185">Reference proteome</keyword>
<dbReference type="EMBL" id="BSXT01000348">
    <property type="protein sequence ID" value="GMF25173.1"/>
    <property type="molecule type" value="Genomic_DNA"/>
</dbReference>
<proteinExistence type="predicted"/>
<name>A0A9W6U4U8_9STRA</name>
<dbReference type="Proteomes" id="UP001165121">
    <property type="component" value="Unassembled WGS sequence"/>
</dbReference>
<reference evidence="1" key="1">
    <citation type="submission" date="2023-04" db="EMBL/GenBank/DDBJ databases">
        <title>Phytophthora fragariaefolia NBRC 109709.</title>
        <authorList>
            <person name="Ichikawa N."/>
            <person name="Sato H."/>
            <person name="Tonouchi N."/>
        </authorList>
    </citation>
    <scope>NUCLEOTIDE SEQUENCE</scope>
    <source>
        <strain evidence="1">NBRC 109709</strain>
    </source>
</reference>
<dbReference type="AlphaFoldDB" id="A0A9W6U4U8"/>
<evidence type="ECO:0000313" key="2">
    <source>
        <dbReference type="Proteomes" id="UP001165121"/>
    </source>
</evidence>